<protein>
    <recommendedName>
        <fullName evidence="4">Extracellular membrane protein CFEM domain-containing protein</fullName>
    </recommendedName>
</protein>
<dbReference type="EMBL" id="KV454489">
    <property type="protein sequence ID" value="ODV58909.1"/>
    <property type="molecule type" value="Genomic_DNA"/>
</dbReference>
<feature type="signal peptide" evidence="1">
    <location>
        <begin position="1"/>
        <end position="22"/>
    </location>
</feature>
<keyword evidence="1" id="KW-0732">Signal</keyword>
<dbReference type="Proteomes" id="UP000095038">
    <property type="component" value="Unassembled WGS sequence"/>
</dbReference>
<accession>A0A1D2VBC4</accession>
<feature type="chain" id="PRO_5008910377" description="Extracellular membrane protein CFEM domain-containing protein" evidence="1">
    <location>
        <begin position="23"/>
        <end position="86"/>
    </location>
</feature>
<organism evidence="2 3">
    <name type="scientific">Ascoidea rubescens DSM 1968</name>
    <dbReference type="NCBI Taxonomy" id="1344418"/>
    <lineage>
        <taxon>Eukaryota</taxon>
        <taxon>Fungi</taxon>
        <taxon>Dikarya</taxon>
        <taxon>Ascomycota</taxon>
        <taxon>Saccharomycotina</taxon>
        <taxon>Saccharomycetes</taxon>
        <taxon>Ascoideaceae</taxon>
        <taxon>Ascoidea</taxon>
    </lineage>
</organism>
<evidence type="ECO:0000313" key="3">
    <source>
        <dbReference type="Proteomes" id="UP000095038"/>
    </source>
</evidence>
<evidence type="ECO:0008006" key="4">
    <source>
        <dbReference type="Google" id="ProtNLM"/>
    </source>
</evidence>
<dbReference type="AlphaFoldDB" id="A0A1D2VBC4"/>
<dbReference type="GeneID" id="30967575"/>
<dbReference type="RefSeq" id="XP_020045216.1">
    <property type="nucleotide sequence ID" value="XM_020193939.1"/>
</dbReference>
<reference evidence="3" key="1">
    <citation type="submission" date="2016-05" db="EMBL/GenBank/DDBJ databases">
        <title>Comparative genomics of biotechnologically important yeasts.</title>
        <authorList>
            <consortium name="DOE Joint Genome Institute"/>
            <person name="Riley R."/>
            <person name="Haridas S."/>
            <person name="Wolfe K.H."/>
            <person name="Lopes M.R."/>
            <person name="Hittinger C.T."/>
            <person name="Goker M."/>
            <person name="Salamov A."/>
            <person name="Wisecaver J."/>
            <person name="Long T.M."/>
            <person name="Aerts A.L."/>
            <person name="Barry K."/>
            <person name="Choi C."/>
            <person name="Clum A."/>
            <person name="Coughlan A.Y."/>
            <person name="Deshpande S."/>
            <person name="Douglass A.P."/>
            <person name="Hanson S.J."/>
            <person name="Klenk H.-P."/>
            <person name="Labutti K."/>
            <person name="Lapidus A."/>
            <person name="Lindquist E."/>
            <person name="Lipzen A."/>
            <person name="Meier-Kolthoff J.P."/>
            <person name="Ohm R.A."/>
            <person name="Otillar R.P."/>
            <person name="Pangilinan J."/>
            <person name="Peng Y."/>
            <person name="Rokas A."/>
            <person name="Rosa C.A."/>
            <person name="Scheuner C."/>
            <person name="Sibirny A.A."/>
            <person name="Slot J.C."/>
            <person name="Stielow J.B."/>
            <person name="Sun H."/>
            <person name="Kurtzman C.P."/>
            <person name="Blackwell M."/>
            <person name="Grigoriev I.V."/>
            <person name="Jeffries T.W."/>
        </authorList>
    </citation>
    <scope>NUCLEOTIDE SEQUENCE [LARGE SCALE GENOMIC DNA]</scope>
    <source>
        <strain evidence="3">DSM 1968</strain>
    </source>
</reference>
<sequence>MKFSNTLLSSALLFAAFSSASKESCENLKTAQLQRCGGLQDTYSCVCSLSSEQYWDYYYDCVINGGASVTVAYLDNLKVQICGGSY</sequence>
<gene>
    <name evidence="2" type="ORF">ASCRUDRAFT_77625</name>
</gene>
<keyword evidence="3" id="KW-1185">Reference proteome</keyword>
<evidence type="ECO:0000256" key="1">
    <source>
        <dbReference type="SAM" id="SignalP"/>
    </source>
</evidence>
<name>A0A1D2VBC4_9ASCO</name>
<dbReference type="InParanoid" id="A0A1D2VBC4"/>
<evidence type="ECO:0000313" key="2">
    <source>
        <dbReference type="EMBL" id="ODV58909.1"/>
    </source>
</evidence>
<proteinExistence type="predicted"/>